<dbReference type="GO" id="GO:0008270">
    <property type="term" value="F:zinc ion binding"/>
    <property type="evidence" value="ECO:0007669"/>
    <property type="project" value="UniProtKB-KW"/>
</dbReference>
<reference evidence="7" key="1">
    <citation type="journal article" date="2015" name="PLoS ONE">
        <title>Comprehensive Evaluation of Toxoplasma gondii VEG and Neospora caninum LIV Genomes with Tachyzoite Stage Transcriptome and Proteome Defines Novel Transcript Features.</title>
        <authorList>
            <person name="Ramaprasad A."/>
            <person name="Mourier T."/>
            <person name="Naeem R."/>
            <person name="Malas T.B."/>
            <person name="Moussa E."/>
            <person name="Panigrahi A."/>
            <person name="Vermont S.J."/>
            <person name="Otto T.D."/>
            <person name="Wastling J."/>
            <person name="Pain A."/>
        </authorList>
    </citation>
    <scope>NUCLEOTIDE SEQUENCE</scope>
    <source>
        <strain evidence="7">Liverpool</strain>
    </source>
</reference>
<feature type="coiled-coil region" evidence="4">
    <location>
        <begin position="427"/>
        <end position="454"/>
    </location>
</feature>
<evidence type="ECO:0000256" key="4">
    <source>
        <dbReference type="SAM" id="Coils"/>
    </source>
</evidence>
<keyword evidence="1" id="KW-0479">Metal-binding</keyword>
<evidence type="ECO:0000313" key="7">
    <source>
        <dbReference type="EMBL" id="CEL66507.1"/>
    </source>
</evidence>
<gene>
    <name evidence="7" type="ORF">BN1204_023190</name>
</gene>
<feature type="region of interest" description="Disordered" evidence="5">
    <location>
        <begin position="562"/>
        <end position="604"/>
    </location>
</feature>
<organism evidence="7">
    <name type="scientific">Neospora caninum (strain Liverpool)</name>
    <dbReference type="NCBI Taxonomy" id="572307"/>
    <lineage>
        <taxon>Eukaryota</taxon>
        <taxon>Sar</taxon>
        <taxon>Alveolata</taxon>
        <taxon>Apicomplexa</taxon>
        <taxon>Conoidasida</taxon>
        <taxon>Coccidia</taxon>
        <taxon>Eucoccidiorida</taxon>
        <taxon>Eimeriorina</taxon>
        <taxon>Sarcocystidae</taxon>
        <taxon>Neospora</taxon>
    </lineage>
</organism>
<feature type="region of interest" description="Disordered" evidence="5">
    <location>
        <begin position="225"/>
        <end position="249"/>
    </location>
</feature>
<feature type="domain" description="B box-type" evidence="6">
    <location>
        <begin position="298"/>
        <end position="341"/>
    </location>
</feature>
<proteinExistence type="predicted"/>
<evidence type="ECO:0000256" key="5">
    <source>
        <dbReference type="SAM" id="MobiDB-lite"/>
    </source>
</evidence>
<dbReference type="InterPro" id="IPR049808">
    <property type="entry name" value="CONSTANS-like_Bbox1"/>
</dbReference>
<evidence type="ECO:0000259" key="6">
    <source>
        <dbReference type="PROSITE" id="PS50119"/>
    </source>
</evidence>
<feature type="domain" description="B box-type" evidence="6">
    <location>
        <begin position="346"/>
        <end position="389"/>
    </location>
</feature>
<evidence type="ECO:0000256" key="2">
    <source>
        <dbReference type="ARBA" id="ARBA00022833"/>
    </source>
</evidence>
<dbReference type="Gene3D" id="3.30.160.60">
    <property type="entry name" value="Classic Zinc Finger"/>
    <property type="match status" value="1"/>
</dbReference>
<keyword evidence="3" id="KW-0863">Zinc-finger</keyword>
<dbReference type="SMART" id="SM00336">
    <property type="entry name" value="BBOX"/>
    <property type="match status" value="2"/>
</dbReference>
<evidence type="ECO:0000256" key="1">
    <source>
        <dbReference type="ARBA" id="ARBA00022723"/>
    </source>
</evidence>
<dbReference type="EMBL" id="LN714481">
    <property type="protein sequence ID" value="CEL66507.1"/>
    <property type="molecule type" value="Genomic_DNA"/>
</dbReference>
<keyword evidence="2" id="KW-0862">Zinc</keyword>
<accession>A0A0F7UDW2</accession>
<feature type="compositionally biased region" description="Basic and acidic residues" evidence="5">
    <location>
        <begin position="225"/>
        <end position="236"/>
    </location>
</feature>
<evidence type="ECO:0000256" key="3">
    <source>
        <dbReference type="PROSITE-ProRule" id="PRU00024"/>
    </source>
</evidence>
<dbReference type="PANTHER" id="PTHR31717">
    <property type="entry name" value="ZINC FINGER PROTEIN CONSTANS-LIKE 10"/>
    <property type="match status" value="1"/>
</dbReference>
<dbReference type="CDD" id="cd19756">
    <property type="entry name" value="Bbox2"/>
    <property type="match status" value="1"/>
</dbReference>
<sequence>MATNVGGDIRVSEKDLGVVLRDSDEWSFLEYLLQMSVRTSRVRLLEAWHIATPHLISAFERRTQGRLLTYSFVDTASLDEDNSLQDVARRGLKIPMTGMRFAVGNFSLPGFPLMRGGPSEADDPFVLPSTAVSARQEEAKKDRSKFLEAARSQLLTGERRIFEYLLCQVGVGRSVVVEDEKEACGSRFSLLWEYDSAYLEKGTLPPEESLTVHYQTVDDLKNGEDGLLKSAKDQDTRNSPPPSFPSVFGDGKRVTPGVLPQYTFRHDYVVYDSSQVLPRFFLLFEMDPTLDELFAVPLCDNCQDNPACIWCPADAARLCASCDELIHQQNRLVSRHIRVPLNEMPRPFGTCKHHPGEVYELFCSICHVAVCRLCRGNHLHFASSKALDDEGSGSIVAGGRSLMPLNKPYQAVLHMAKKPHFVLAARRTELEKRLEEVQKMLDGVRRNCREEEQRCYAILEEAITQLHSCTEDKMGVVLSRQLELQREVDTMEWSESFLQYLRSVLPPADFLHAWLRHCRLRDELDALAGEPSMLSRNIFPDMRLQGRVDILTDSALRRQDYTLTEGRRRTPVATEGNDKKGEDAQKPKGPEKRVQFGTTLLSGE</sequence>
<dbReference type="PANTHER" id="PTHR31717:SF45">
    <property type="entry name" value="ZINC FINGER PROTEIN CONSTANS-LIKE 14-RELATED"/>
    <property type="match status" value="1"/>
</dbReference>
<dbReference type="PROSITE" id="PS50119">
    <property type="entry name" value="ZF_BBOX"/>
    <property type="match status" value="2"/>
</dbReference>
<dbReference type="AlphaFoldDB" id="A0A0F7UDW2"/>
<dbReference type="CDD" id="cd19821">
    <property type="entry name" value="Bbox1_BBX-like"/>
    <property type="match status" value="1"/>
</dbReference>
<dbReference type="SUPFAM" id="SSF57845">
    <property type="entry name" value="B-box zinc-binding domain"/>
    <property type="match status" value="1"/>
</dbReference>
<name>A0A0F7UDW2_NEOCL</name>
<dbReference type="Pfam" id="PF00643">
    <property type="entry name" value="zf-B_box"/>
    <property type="match status" value="1"/>
</dbReference>
<dbReference type="InterPro" id="IPR000315">
    <property type="entry name" value="Znf_B-box"/>
</dbReference>
<protein>
    <submittedName>
        <fullName evidence="7">B-box zinc finger family protein, related</fullName>
    </submittedName>
</protein>
<feature type="compositionally biased region" description="Basic and acidic residues" evidence="5">
    <location>
        <begin position="576"/>
        <end position="594"/>
    </location>
</feature>
<keyword evidence="4" id="KW-0175">Coiled coil</keyword>